<dbReference type="CDD" id="cd00093">
    <property type="entry name" value="HTH_XRE"/>
    <property type="match status" value="1"/>
</dbReference>
<evidence type="ECO:0000259" key="1">
    <source>
        <dbReference type="PROSITE" id="PS50943"/>
    </source>
</evidence>
<sequence>MIHEALRLLRAYHDLSQNECCVRLGFSKGRLARIESGEEIATESVIGAYSLTFGVPVSSIHFFSERSNGGITEGVRIKLAKKVISLLQWIEARNERRI</sequence>
<feature type="domain" description="HTH cro/C1-type" evidence="1">
    <location>
        <begin position="6"/>
        <end position="60"/>
    </location>
</feature>
<keyword evidence="3" id="KW-1185">Reference proteome</keyword>
<name>A0A848FIT6_9BURK</name>
<dbReference type="InterPro" id="IPR001387">
    <property type="entry name" value="Cro/C1-type_HTH"/>
</dbReference>
<dbReference type="Proteomes" id="UP000574067">
    <property type="component" value="Unassembled WGS sequence"/>
</dbReference>
<evidence type="ECO:0000313" key="3">
    <source>
        <dbReference type="Proteomes" id="UP000574067"/>
    </source>
</evidence>
<dbReference type="SUPFAM" id="SSF47413">
    <property type="entry name" value="lambda repressor-like DNA-binding domains"/>
    <property type="match status" value="1"/>
</dbReference>
<dbReference type="AlphaFoldDB" id="A0A848FIT6"/>
<dbReference type="EMBL" id="JABBFW010000053">
    <property type="protein sequence ID" value="NML19056.1"/>
    <property type="molecule type" value="Genomic_DNA"/>
</dbReference>
<organism evidence="2 3">
    <name type="scientific">Azohydromonas caseinilytica</name>
    <dbReference type="NCBI Taxonomy" id="2728836"/>
    <lineage>
        <taxon>Bacteria</taxon>
        <taxon>Pseudomonadati</taxon>
        <taxon>Pseudomonadota</taxon>
        <taxon>Betaproteobacteria</taxon>
        <taxon>Burkholderiales</taxon>
        <taxon>Sphaerotilaceae</taxon>
        <taxon>Azohydromonas</taxon>
    </lineage>
</organism>
<comment type="caution">
    <text evidence="2">The sequence shown here is derived from an EMBL/GenBank/DDBJ whole genome shotgun (WGS) entry which is preliminary data.</text>
</comment>
<dbReference type="RefSeq" id="WP_169163951.1">
    <property type="nucleotide sequence ID" value="NZ_JABBFW010000053.1"/>
</dbReference>
<dbReference type="Pfam" id="PF13560">
    <property type="entry name" value="HTH_31"/>
    <property type="match status" value="1"/>
</dbReference>
<proteinExistence type="predicted"/>
<reference evidence="2 3" key="1">
    <citation type="submission" date="2020-04" db="EMBL/GenBank/DDBJ databases">
        <title>Azohydromonas sp. isolated from soil.</title>
        <authorList>
            <person name="Dahal R.H."/>
        </authorList>
    </citation>
    <scope>NUCLEOTIDE SEQUENCE [LARGE SCALE GENOMIC DNA]</scope>
    <source>
        <strain evidence="2 3">G-1-1-14</strain>
    </source>
</reference>
<dbReference type="InterPro" id="IPR010982">
    <property type="entry name" value="Lambda_DNA-bd_dom_sf"/>
</dbReference>
<dbReference type="Gene3D" id="1.10.260.40">
    <property type="entry name" value="lambda repressor-like DNA-binding domains"/>
    <property type="match status" value="1"/>
</dbReference>
<evidence type="ECO:0000313" key="2">
    <source>
        <dbReference type="EMBL" id="NML19056.1"/>
    </source>
</evidence>
<dbReference type="PROSITE" id="PS50943">
    <property type="entry name" value="HTH_CROC1"/>
    <property type="match status" value="1"/>
</dbReference>
<gene>
    <name evidence="2" type="ORF">HHL10_29220</name>
</gene>
<protein>
    <submittedName>
        <fullName evidence="2">Helix-turn-helix domain-containing protein</fullName>
    </submittedName>
</protein>
<accession>A0A848FIT6</accession>
<dbReference type="GO" id="GO:0003677">
    <property type="term" value="F:DNA binding"/>
    <property type="evidence" value="ECO:0007669"/>
    <property type="project" value="InterPro"/>
</dbReference>